<proteinExistence type="predicted"/>
<evidence type="ECO:0008006" key="4">
    <source>
        <dbReference type="Google" id="ProtNLM"/>
    </source>
</evidence>
<feature type="region of interest" description="Disordered" evidence="1">
    <location>
        <begin position="59"/>
        <end position="163"/>
    </location>
</feature>
<evidence type="ECO:0000313" key="3">
    <source>
        <dbReference type="Proteomes" id="UP000225277"/>
    </source>
</evidence>
<keyword evidence="3" id="KW-1185">Reference proteome</keyword>
<dbReference type="GeneID" id="35604119"/>
<organism evidence="2 3">
    <name type="scientific">Ramularia collo-cygni</name>
    <dbReference type="NCBI Taxonomy" id="112498"/>
    <lineage>
        <taxon>Eukaryota</taxon>
        <taxon>Fungi</taxon>
        <taxon>Dikarya</taxon>
        <taxon>Ascomycota</taxon>
        <taxon>Pezizomycotina</taxon>
        <taxon>Dothideomycetes</taxon>
        <taxon>Dothideomycetidae</taxon>
        <taxon>Mycosphaerellales</taxon>
        <taxon>Mycosphaerellaceae</taxon>
        <taxon>Ramularia</taxon>
    </lineage>
</organism>
<dbReference type="AlphaFoldDB" id="A0A2D3VJ67"/>
<sequence>MSEVMLTENDQRILAMAWHCFTELPKVDYAKLAEMGGYKTPASATTAYLNVRKKVLAGVPPPAAGATVKSTASAPSTSKAAGKKRAATETPGEGSAKRGRKSKAEMQTIAVAQANADDDEAEDVKETTETVNIKEATTKDEDDADDDAKDGIAEVKPEQIEEA</sequence>
<reference evidence="2 3" key="1">
    <citation type="submission" date="2016-03" db="EMBL/GenBank/DDBJ databases">
        <authorList>
            <person name="Ploux O."/>
        </authorList>
    </citation>
    <scope>NUCLEOTIDE SEQUENCE [LARGE SCALE GENOMIC DNA]</scope>
    <source>
        <strain evidence="2 3">URUG2</strain>
    </source>
</reference>
<accession>A0A2D3VJ67</accession>
<dbReference type="Proteomes" id="UP000225277">
    <property type="component" value="Unassembled WGS sequence"/>
</dbReference>
<dbReference type="STRING" id="112498.A0A2D3VJ67"/>
<dbReference type="OrthoDB" id="5403747at2759"/>
<name>A0A2D3VJ67_9PEZI</name>
<feature type="compositionally biased region" description="Low complexity" evidence="1">
    <location>
        <begin position="64"/>
        <end position="80"/>
    </location>
</feature>
<evidence type="ECO:0000256" key="1">
    <source>
        <dbReference type="SAM" id="MobiDB-lite"/>
    </source>
</evidence>
<evidence type="ECO:0000313" key="2">
    <source>
        <dbReference type="EMBL" id="CZT23329.1"/>
    </source>
</evidence>
<dbReference type="RefSeq" id="XP_023630053.1">
    <property type="nucleotide sequence ID" value="XM_023774285.1"/>
</dbReference>
<protein>
    <recommendedName>
        <fullName evidence="4">Histone h1.3</fullName>
    </recommendedName>
</protein>
<gene>
    <name evidence="2" type="ORF">RCC_09041</name>
</gene>
<dbReference type="EMBL" id="FJUY01000016">
    <property type="protein sequence ID" value="CZT23329.1"/>
    <property type="molecule type" value="Genomic_DNA"/>
</dbReference>
<feature type="compositionally biased region" description="Basic and acidic residues" evidence="1">
    <location>
        <begin position="149"/>
        <end position="163"/>
    </location>
</feature>